<evidence type="ECO:0000313" key="1">
    <source>
        <dbReference type="EMBL" id="CRZ03521.1"/>
    </source>
</evidence>
<dbReference type="AlphaFoldDB" id="A0A0H5QQ14"/>
<accession>A0A0H5QQ14</accession>
<proteinExistence type="predicted"/>
<sequence length="106" mass="12326">MEMFPDFSNTHNWYNATCFNTCMYFAFHDCSIFGLSLTKNTFKHPIYFLGPEESVSQGVLSTGSRNCPARNIESIFRYVELSSEEFGKFESSKWILDHRGSCLLRR</sequence>
<organism evidence="1">
    <name type="scientific">Spongospora subterranea</name>
    <dbReference type="NCBI Taxonomy" id="70186"/>
    <lineage>
        <taxon>Eukaryota</taxon>
        <taxon>Sar</taxon>
        <taxon>Rhizaria</taxon>
        <taxon>Endomyxa</taxon>
        <taxon>Phytomyxea</taxon>
        <taxon>Plasmodiophorida</taxon>
        <taxon>Plasmodiophoridae</taxon>
        <taxon>Spongospora</taxon>
    </lineage>
</organism>
<protein>
    <submittedName>
        <fullName evidence="1">Uncharacterized protein</fullName>
    </submittedName>
</protein>
<name>A0A0H5QQ14_9EUKA</name>
<dbReference type="EMBL" id="HACM01003079">
    <property type="protein sequence ID" value="CRZ03521.1"/>
    <property type="molecule type" value="Transcribed_RNA"/>
</dbReference>
<reference evidence="1" key="1">
    <citation type="submission" date="2015-04" db="EMBL/GenBank/DDBJ databases">
        <title>The genome sequence of the plant pathogenic Rhizarian Plasmodiophora brassicae reveals insights in its biotrophic life cycle and the origin of chitin synthesis.</title>
        <authorList>
            <person name="Schwelm A."/>
            <person name="Fogelqvist J."/>
            <person name="Knaust A."/>
            <person name="Julke S."/>
            <person name="Lilja T."/>
            <person name="Dhandapani V."/>
            <person name="Bonilla-Rosso G."/>
            <person name="Karlsson M."/>
            <person name="Shevchenko A."/>
            <person name="Choi S.R."/>
            <person name="Kim H.G."/>
            <person name="Park J.Y."/>
            <person name="Lim Y.P."/>
            <person name="Ludwig-Muller J."/>
            <person name="Dixelius C."/>
        </authorList>
    </citation>
    <scope>NUCLEOTIDE SEQUENCE</scope>
    <source>
        <tissue evidence="1">Potato root galls</tissue>
    </source>
</reference>